<evidence type="ECO:0000313" key="3">
    <source>
        <dbReference type="Proteomes" id="UP001377972"/>
    </source>
</evidence>
<dbReference type="SMART" id="SM00857">
    <property type="entry name" value="Resolvase"/>
    <property type="match status" value="1"/>
</dbReference>
<feature type="domain" description="Resolvase/invertase-type recombinase catalytic" evidence="1">
    <location>
        <begin position="3"/>
        <end position="143"/>
    </location>
</feature>
<sequence>MRYLAAYTRVSTDRQAKEGFSIEGQVKSILAWAEDRDIEIVKWYKDEDISGARENRPQYDKMVHEVCNEIVKVDGIIFFSTSRMGRNLAVTTATRNKLKKLRKVIVSAHENLIIKDAASALVFNLMGAVNESFCEGGGELVVQ</sequence>
<dbReference type="Pfam" id="PF00239">
    <property type="entry name" value="Resolvase"/>
    <property type="match status" value="1"/>
</dbReference>
<organism evidence="2 3">
    <name type="scientific">Pseudoalteromonas lipolytica</name>
    <dbReference type="NCBI Taxonomy" id="570156"/>
    <lineage>
        <taxon>Bacteria</taxon>
        <taxon>Pseudomonadati</taxon>
        <taxon>Pseudomonadota</taxon>
        <taxon>Gammaproteobacteria</taxon>
        <taxon>Alteromonadales</taxon>
        <taxon>Pseudoalteromonadaceae</taxon>
        <taxon>Pseudoalteromonas</taxon>
    </lineage>
</organism>
<protein>
    <submittedName>
        <fullName evidence="2">Recombinase family protein</fullName>
    </submittedName>
</protein>
<dbReference type="PANTHER" id="PTHR30461:SF23">
    <property type="entry name" value="DNA RECOMBINASE-RELATED"/>
    <property type="match status" value="1"/>
</dbReference>
<evidence type="ECO:0000259" key="1">
    <source>
        <dbReference type="PROSITE" id="PS51736"/>
    </source>
</evidence>
<dbReference type="RefSeq" id="WP_339981151.1">
    <property type="nucleotide sequence ID" value="NZ_JAQPZS010000012.1"/>
</dbReference>
<gene>
    <name evidence="2" type="ORF">PQI24_13600</name>
</gene>
<dbReference type="PANTHER" id="PTHR30461">
    <property type="entry name" value="DNA-INVERTASE FROM LAMBDOID PROPHAGE"/>
    <property type="match status" value="1"/>
</dbReference>
<proteinExistence type="predicted"/>
<dbReference type="InterPro" id="IPR006119">
    <property type="entry name" value="Resolv_N"/>
</dbReference>
<reference evidence="2 3" key="1">
    <citation type="submission" date="2023-01" db="EMBL/GenBank/DDBJ databases">
        <title>Trichodesmium-associated heterotrophic epibiont bacteria.</title>
        <authorList>
            <person name="Cleveland C.S."/>
            <person name="Webb E.A."/>
        </authorList>
    </citation>
    <scope>NUCLEOTIDE SEQUENCE [LARGE SCALE GENOMIC DNA]</scope>
    <source>
        <strain evidence="2 3">USCH2</strain>
    </source>
</reference>
<comment type="caution">
    <text evidence="2">The sequence shown here is derived from an EMBL/GenBank/DDBJ whole genome shotgun (WGS) entry which is preliminary data.</text>
</comment>
<accession>A0ABU8SVK9</accession>
<dbReference type="Proteomes" id="UP001377972">
    <property type="component" value="Unassembled WGS sequence"/>
</dbReference>
<dbReference type="InterPro" id="IPR050639">
    <property type="entry name" value="SSR_resolvase"/>
</dbReference>
<dbReference type="PROSITE" id="PS51736">
    <property type="entry name" value="RECOMBINASES_3"/>
    <property type="match status" value="1"/>
</dbReference>
<name>A0ABU8SVK9_9GAMM</name>
<dbReference type="EMBL" id="JAQPZS010000012">
    <property type="protein sequence ID" value="MEJ6497078.1"/>
    <property type="molecule type" value="Genomic_DNA"/>
</dbReference>
<dbReference type="CDD" id="cd00338">
    <property type="entry name" value="Ser_Recombinase"/>
    <property type="match status" value="1"/>
</dbReference>
<dbReference type="SUPFAM" id="SSF53041">
    <property type="entry name" value="Resolvase-like"/>
    <property type="match status" value="1"/>
</dbReference>
<keyword evidence="3" id="KW-1185">Reference proteome</keyword>
<dbReference type="InterPro" id="IPR036162">
    <property type="entry name" value="Resolvase-like_N_sf"/>
</dbReference>
<dbReference type="Gene3D" id="3.40.50.1390">
    <property type="entry name" value="Resolvase, N-terminal catalytic domain"/>
    <property type="match status" value="1"/>
</dbReference>
<evidence type="ECO:0000313" key="2">
    <source>
        <dbReference type="EMBL" id="MEJ6497078.1"/>
    </source>
</evidence>